<dbReference type="AlphaFoldDB" id="A0A9X0U1Y0"/>
<protein>
    <submittedName>
        <fullName evidence="1">Uncharacterized protein</fullName>
    </submittedName>
</protein>
<gene>
    <name evidence="1" type="ORF">HDF14_000453</name>
</gene>
<accession>A0A9X0U1Y0</accession>
<evidence type="ECO:0000313" key="2">
    <source>
        <dbReference type="Proteomes" id="UP000535182"/>
    </source>
</evidence>
<evidence type="ECO:0000313" key="1">
    <source>
        <dbReference type="EMBL" id="MBB5326859.1"/>
    </source>
</evidence>
<keyword evidence="2" id="KW-1185">Reference proteome</keyword>
<name>A0A9X0U1Y0_9BACT</name>
<sequence length="41" mass="4864">MNHAIQLMSQRPAMKYGTLFEIRPTGDMSEIIQQNEQRRRS</sequence>
<reference evidence="1 2" key="1">
    <citation type="submission" date="2020-08" db="EMBL/GenBank/DDBJ databases">
        <title>Genomic Encyclopedia of Type Strains, Phase IV (KMG-V): Genome sequencing to study the core and pangenomes of soil and plant-associated prokaryotes.</title>
        <authorList>
            <person name="Whitman W."/>
        </authorList>
    </citation>
    <scope>NUCLEOTIDE SEQUENCE [LARGE SCALE GENOMIC DNA]</scope>
    <source>
        <strain evidence="1 2">X5P2</strain>
    </source>
</reference>
<dbReference type="RefSeq" id="WP_260697960.1">
    <property type="nucleotide sequence ID" value="NZ_JACHEB010000001.1"/>
</dbReference>
<proteinExistence type="predicted"/>
<dbReference type="Proteomes" id="UP000535182">
    <property type="component" value="Unassembled WGS sequence"/>
</dbReference>
<dbReference type="EMBL" id="JACHEB010000001">
    <property type="protein sequence ID" value="MBB5326859.1"/>
    <property type="molecule type" value="Genomic_DNA"/>
</dbReference>
<organism evidence="1 2">
    <name type="scientific">Tunturiibacter gelidiferens</name>
    <dbReference type="NCBI Taxonomy" id="3069689"/>
    <lineage>
        <taxon>Bacteria</taxon>
        <taxon>Pseudomonadati</taxon>
        <taxon>Acidobacteriota</taxon>
        <taxon>Terriglobia</taxon>
        <taxon>Terriglobales</taxon>
        <taxon>Acidobacteriaceae</taxon>
        <taxon>Tunturiibacter</taxon>
    </lineage>
</organism>
<comment type="caution">
    <text evidence="1">The sequence shown here is derived from an EMBL/GenBank/DDBJ whole genome shotgun (WGS) entry which is preliminary data.</text>
</comment>